<sequence>MVGSRFVRAAGGAVAAVACALAVGCGGDGTHRVSGTVTFKGQPVPVGKIYFTPDATKGGSGPSGYADIKDGKFDTASAGGHGAPAGAVVISIEAFDPNAKPDKVDKSDTSGEVLIKSLFPRYEVQADLPASSSTKDIDVPAGAATAKPKQVGGPLVSP</sequence>
<keyword evidence="2" id="KW-0732">Signal</keyword>
<dbReference type="PROSITE" id="PS51257">
    <property type="entry name" value="PROKAR_LIPOPROTEIN"/>
    <property type="match status" value="1"/>
</dbReference>
<feature type="signal peptide" evidence="2">
    <location>
        <begin position="1"/>
        <end position="15"/>
    </location>
</feature>
<proteinExistence type="predicted"/>
<feature type="region of interest" description="Disordered" evidence="1">
    <location>
        <begin position="129"/>
        <end position="158"/>
    </location>
</feature>
<dbReference type="OrthoDB" id="289094at2"/>
<evidence type="ECO:0000256" key="1">
    <source>
        <dbReference type="SAM" id="MobiDB-lite"/>
    </source>
</evidence>
<evidence type="ECO:0000256" key="2">
    <source>
        <dbReference type="SAM" id="SignalP"/>
    </source>
</evidence>
<dbReference type="KEGG" id="gog:C1280_22750"/>
<gene>
    <name evidence="3" type="ORF">C1280_22750</name>
</gene>
<feature type="chain" id="PRO_5016337527" description="Carboxypeptidase regulatory-like domain-containing protein" evidence="2">
    <location>
        <begin position="16"/>
        <end position="158"/>
    </location>
</feature>
<dbReference type="RefSeq" id="WP_010039778.1">
    <property type="nucleotide sequence ID" value="NZ_CP025958.1"/>
</dbReference>
<dbReference type="AlphaFoldDB" id="A0A2Z3HCX2"/>
<dbReference type="Proteomes" id="UP000245802">
    <property type="component" value="Chromosome"/>
</dbReference>
<evidence type="ECO:0000313" key="4">
    <source>
        <dbReference type="Proteomes" id="UP000245802"/>
    </source>
</evidence>
<reference evidence="3 4" key="1">
    <citation type="submission" date="2018-01" db="EMBL/GenBank/DDBJ databases">
        <title>G. obscuriglobus.</title>
        <authorList>
            <person name="Franke J."/>
            <person name="Blomberg W."/>
            <person name="Selmecki A."/>
        </authorList>
    </citation>
    <scope>NUCLEOTIDE SEQUENCE [LARGE SCALE GENOMIC DNA]</scope>
    <source>
        <strain evidence="3 4">DSM 5831</strain>
    </source>
</reference>
<keyword evidence="4" id="KW-1185">Reference proteome</keyword>
<dbReference type="EMBL" id="CP025958">
    <property type="protein sequence ID" value="AWM39534.1"/>
    <property type="molecule type" value="Genomic_DNA"/>
</dbReference>
<evidence type="ECO:0000313" key="3">
    <source>
        <dbReference type="EMBL" id="AWM39534.1"/>
    </source>
</evidence>
<name>A0A2Z3HCX2_9BACT</name>
<accession>A0A2Z3HCX2</accession>
<protein>
    <recommendedName>
        <fullName evidence="5">Carboxypeptidase regulatory-like domain-containing protein</fullName>
    </recommendedName>
</protein>
<organism evidence="3 4">
    <name type="scientific">Gemmata obscuriglobus</name>
    <dbReference type="NCBI Taxonomy" id="114"/>
    <lineage>
        <taxon>Bacteria</taxon>
        <taxon>Pseudomonadati</taxon>
        <taxon>Planctomycetota</taxon>
        <taxon>Planctomycetia</taxon>
        <taxon>Gemmatales</taxon>
        <taxon>Gemmataceae</taxon>
        <taxon>Gemmata</taxon>
    </lineage>
</organism>
<evidence type="ECO:0008006" key="5">
    <source>
        <dbReference type="Google" id="ProtNLM"/>
    </source>
</evidence>